<dbReference type="AlphaFoldDB" id="A0A0G4EKP1"/>
<evidence type="ECO:0000256" key="1">
    <source>
        <dbReference type="SAM" id="Coils"/>
    </source>
</evidence>
<evidence type="ECO:0000313" key="4">
    <source>
        <dbReference type="Proteomes" id="UP000041254"/>
    </source>
</evidence>
<reference evidence="3 4" key="1">
    <citation type="submission" date="2014-11" db="EMBL/GenBank/DDBJ databases">
        <authorList>
            <person name="Zhu J."/>
            <person name="Qi W."/>
            <person name="Song R."/>
        </authorList>
    </citation>
    <scope>NUCLEOTIDE SEQUENCE [LARGE SCALE GENOMIC DNA]</scope>
</reference>
<feature type="region of interest" description="Disordered" evidence="2">
    <location>
        <begin position="372"/>
        <end position="413"/>
    </location>
</feature>
<feature type="coiled-coil region" evidence="1">
    <location>
        <begin position="170"/>
        <end position="197"/>
    </location>
</feature>
<keyword evidence="4" id="KW-1185">Reference proteome</keyword>
<feature type="region of interest" description="Disordered" evidence="2">
    <location>
        <begin position="291"/>
        <end position="334"/>
    </location>
</feature>
<evidence type="ECO:0000313" key="3">
    <source>
        <dbReference type="EMBL" id="CEL96999.1"/>
    </source>
</evidence>
<feature type="region of interest" description="Disordered" evidence="2">
    <location>
        <begin position="1"/>
        <end position="48"/>
    </location>
</feature>
<feature type="compositionally biased region" description="Polar residues" evidence="2">
    <location>
        <begin position="374"/>
        <end position="384"/>
    </location>
</feature>
<sequence>MPSRLTRCSSAPLNPQHDLEDLPRDFSLRPTPMSRALPELPPCNLHKLPRTTKVPGLSWDSATRTWTATCVKRGTREFVATRMGRGAIMEARQAAVEWCTDMSAREGVFGRTDRHGGTAGAVASGGQQNQDNVRKEAADAHVVVGRKESAEDRALIASPQTEIKTAVRQNAILDGELKAERSRADALEQELASLRMQLTHIPSTACTDISRVSCKKDGKESTDGWESAPSSPGIESDADNNSPQSSDNNSPVNGASNKSSPDTSPELPPSRAPFATVKAAVQDRERRGNVAFPGVALPDSPAPSVTVVTPQGVKVSPKKAAGGRKIRSRSPGPSYVAEMIARMDANKRAAATPVEAEPQSPVSVMDVARFGVQDEQSPMSTDNSVDGVAAKMPSKQNRGFLHGKLKAFRSSEQ</sequence>
<protein>
    <submittedName>
        <fullName evidence="3">Uncharacterized protein</fullName>
    </submittedName>
</protein>
<name>A0A0G4EKP1_VITBC</name>
<dbReference type="InParanoid" id="A0A0G4EKP1"/>
<keyword evidence="1" id="KW-0175">Coiled coil</keyword>
<feature type="compositionally biased region" description="Polar residues" evidence="2">
    <location>
        <begin position="1"/>
        <end position="13"/>
    </location>
</feature>
<dbReference type="EMBL" id="CDMY01000251">
    <property type="protein sequence ID" value="CEL96999.1"/>
    <property type="molecule type" value="Genomic_DNA"/>
</dbReference>
<proteinExistence type="predicted"/>
<feature type="compositionally biased region" description="Basic and acidic residues" evidence="2">
    <location>
        <begin position="17"/>
        <end position="27"/>
    </location>
</feature>
<dbReference type="Proteomes" id="UP000041254">
    <property type="component" value="Unassembled WGS sequence"/>
</dbReference>
<accession>A0A0G4EKP1</accession>
<gene>
    <name evidence="3" type="ORF">Vbra_12148</name>
</gene>
<feature type="compositionally biased region" description="Low complexity" evidence="2">
    <location>
        <begin position="239"/>
        <end position="253"/>
    </location>
</feature>
<dbReference type="VEuPathDB" id="CryptoDB:Vbra_12148"/>
<organism evidence="3 4">
    <name type="scientific">Vitrella brassicaformis (strain CCMP3155)</name>
    <dbReference type="NCBI Taxonomy" id="1169540"/>
    <lineage>
        <taxon>Eukaryota</taxon>
        <taxon>Sar</taxon>
        <taxon>Alveolata</taxon>
        <taxon>Colpodellida</taxon>
        <taxon>Vitrellaceae</taxon>
        <taxon>Vitrella</taxon>
    </lineage>
</organism>
<feature type="compositionally biased region" description="Polar residues" evidence="2">
    <location>
        <begin position="254"/>
        <end position="263"/>
    </location>
</feature>
<feature type="region of interest" description="Disordered" evidence="2">
    <location>
        <begin position="213"/>
        <end position="273"/>
    </location>
</feature>
<evidence type="ECO:0000256" key="2">
    <source>
        <dbReference type="SAM" id="MobiDB-lite"/>
    </source>
</evidence>